<dbReference type="InterPro" id="IPR002509">
    <property type="entry name" value="NODB_dom"/>
</dbReference>
<accession>A0A6S6UKF1</accession>
<dbReference type="PANTHER" id="PTHR10587">
    <property type="entry name" value="GLYCOSYL TRANSFERASE-RELATED"/>
    <property type="match status" value="1"/>
</dbReference>
<dbReference type="InterPro" id="IPR011330">
    <property type="entry name" value="Glyco_hydro/deAcase_b/a-brl"/>
</dbReference>
<dbReference type="SUPFAM" id="SSF88713">
    <property type="entry name" value="Glycoside hydrolase/deacetylase"/>
    <property type="match status" value="1"/>
</dbReference>
<dbReference type="PROSITE" id="PS51677">
    <property type="entry name" value="NODB"/>
    <property type="match status" value="1"/>
</dbReference>
<dbReference type="EMBL" id="CACVAT010000457">
    <property type="protein sequence ID" value="CAA6828073.1"/>
    <property type="molecule type" value="Genomic_DNA"/>
</dbReference>
<name>A0A6S6UKF1_9GAMM</name>
<dbReference type="InterPro" id="IPR050248">
    <property type="entry name" value="Polysacc_deacetylase_ArnD"/>
</dbReference>
<dbReference type="Pfam" id="PF01522">
    <property type="entry name" value="Polysacc_deac_1"/>
    <property type="match status" value="1"/>
</dbReference>
<dbReference type="PANTHER" id="PTHR10587:SF125">
    <property type="entry name" value="POLYSACCHARIDE DEACETYLASE YHEN-RELATED"/>
    <property type="match status" value="1"/>
</dbReference>
<evidence type="ECO:0000256" key="1">
    <source>
        <dbReference type="SAM" id="SignalP"/>
    </source>
</evidence>
<proteinExistence type="predicted"/>
<evidence type="ECO:0000259" key="2">
    <source>
        <dbReference type="PROSITE" id="PS51677"/>
    </source>
</evidence>
<dbReference type="GO" id="GO:0016810">
    <property type="term" value="F:hydrolase activity, acting on carbon-nitrogen (but not peptide) bonds"/>
    <property type="evidence" value="ECO:0007669"/>
    <property type="project" value="InterPro"/>
</dbReference>
<organism evidence="3">
    <name type="scientific">uncultured Thiotrichaceae bacterium</name>
    <dbReference type="NCBI Taxonomy" id="298394"/>
    <lineage>
        <taxon>Bacteria</taxon>
        <taxon>Pseudomonadati</taxon>
        <taxon>Pseudomonadota</taxon>
        <taxon>Gammaproteobacteria</taxon>
        <taxon>Thiotrichales</taxon>
        <taxon>Thiotrichaceae</taxon>
        <taxon>environmental samples</taxon>
    </lineage>
</organism>
<sequence>MKNNYVLLLTGISLLLLSGLAQAVDCKAIKAKYSCPADRKLPMHLSFDDGPALQTTDVLDALRKEKIQATFFSLAEKVDCDHILQECKKTDPATAADGSQCLEYRQCQVRRTILKKAKQDGHMIGSHSYTHVRHSELNPALMNLYFRASKRVLAPYFTTEPPLFRLPYGDGWFNRKEKPQAMKALKDLNFLHVDWQFSAFDWDVKNQEGDKILDNVMTQVCSRKYGGLVLFHDGMDNKMHEGRLFTTSNIAKWLPAMRCAVDFKPLDHFLKGYKVK</sequence>
<dbReference type="Gene3D" id="3.20.20.370">
    <property type="entry name" value="Glycoside hydrolase/deacetylase"/>
    <property type="match status" value="1"/>
</dbReference>
<keyword evidence="1" id="KW-0732">Signal</keyword>
<evidence type="ECO:0000313" key="3">
    <source>
        <dbReference type="EMBL" id="CAA6828073.1"/>
    </source>
</evidence>
<feature type="domain" description="NodB homology" evidence="2">
    <location>
        <begin position="41"/>
        <end position="276"/>
    </location>
</feature>
<reference evidence="3" key="1">
    <citation type="submission" date="2020-01" db="EMBL/GenBank/DDBJ databases">
        <authorList>
            <person name="Meier V. D."/>
            <person name="Meier V D."/>
        </authorList>
    </citation>
    <scope>NUCLEOTIDE SEQUENCE</scope>
    <source>
        <strain evidence="3">HLG_WM_MAG_09</strain>
    </source>
</reference>
<feature type="signal peptide" evidence="1">
    <location>
        <begin position="1"/>
        <end position="23"/>
    </location>
</feature>
<dbReference type="CDD" id="cd10917">
    <property type="entry name" value="CE4_NodB_like_6s_7s"/>
    <property type="match status" value="1"/>
</dbReference>
<protein>
    <recommendedName>
        <fullName evidence="2">NodB homology domain-containing protein</fullName>
    </recommendedName>
</protein>
<dbReference type="GO" id="GO:0005975">
    <property type="term" value="P:carbohydrate metabolic process"/>
    <property type="evidence" value="ECO:0007669"/>
    <property type="project" value="InterPro"/>
</dbReference>
<gene>
    <name evidence="3" type="ORF">HELGO_WM20061</name>
</gene>
<dbReference type="AlphaFoldDB" id="A0A6S6UKF1"/>
<feature type="chain" id="PRO_5027635924" description="NodB homology domain-containing protein" evidence="1">
    <location>
        <begin position="24"/>
        <end position="276"/>
    </location>
</feature>